<dbReference type="AlphaFoldDB" id="A0A9N9K523"/>
<reference evidence="1" key="1">
    <citation type="submission" date="2021-06" db="EMBL/GenBank/DDBJ databases">
        <authorList>
            <person name="Kallberg Y."/>
            <person name="Tangrot J."/>
            <person name="Rosling A."/>
        </authorList>
    </citation>
    <scope>NUCLEOTIDE SEQUENCE</scope>
    <source>
        <strain evidence="1">IN212</strain>
    </source>
</reference>
<sequence length="42" mass="4672">KATSTRQIDQRLLLILVINVAGINITNEGEISFPSENAYIKQ</sequence>
<dbReference type="Proteomes" id="UP000789396">
    <property type="component" value="Unassembled WGS sequence"/>
</dbReference>
<organism evidence="1 2">
    <name type="scientific">Racocetra fulgida</name>
    <dbReference type="NCBI Taxonomy" id="60492"/>
    <lineage>
        <taxon>Eukaryota</taxon>
        <taxon>Fungi</taxon>
        <taxon>Fungi incertae sedis</taxon>
        <taxon>Mucoromycota</taxon>
        <taxon>Glomeromycotina</taxon>
        <taxon>Glomeromycetes</taxon>
        <taxon>Diversisporales</taxon>
        <taxon>Gigasporaceae</taxon>
        <taxon>Racocetra</taxon>
    </lineage>
</organism>
<keyword evidence="2" id="KW-1185">Reference proteome</keyword>
<name>A0A9N9K523_9GLOM</name>
<dbReference type="OrthoDB" id="2412765at2759"/>
<evidence type="ECO:0000313" key="2">
    <source>
        <dbReference type="Proteomes" id="UP000789396"/>
    </source>
</evidence>
<comment type="caution">
    <text evidence="1">The sequence shown here is derived from an EMBL/GenBank/DDBJ whole genome shotgun (WGS) entry which is preliminary data.</text>
</comment>
<feature type="non-terminal residue" evidence="1">
    <location>
        <position position="42"/>
    </location>
</feature>
<protein>
    <submittedName>
        <fullName evidence="1">15267_t:CDS:1</fullName>
    </submittedName>
</protein>
<accession>A0A9N9K523</accession>
<feature type="non-terminal residue" evidence="1">
    <location>
        <position position="1"/>
    </location>
</feature>
<gene>
    <name evidence="1" type="ORF">RFULGI_LOCUS18578</name>
</gene>
<proteinExistence type="predicted"/>
<dbReference type="EMBL" id="CAJVPZ010082595">
    <property type="protein sequence ID" value="CAG8809314.1"/>
    <property type="molecule type" value="Genomic_DNA"/>
</dbReference>
<evidence type="ECO:0000313" key="1">
    <source>
        <dbReference type="EMBL" id="CAG8809314.1"/>
    </source>
</evidence>